<dbReference type="InterPro" id="IPR007737">
    <property type="entry name" value="Mga_HTH"/>
</dbReference>
<dbReference type="eggNOG" id="COG3711">
    <property type="taxonomic scope" value="Bacteria"/>
</dbReference>
<sequence length="201" mass="23551">MNIRQRNVLIQLLGLNDYVSGQALAGQYKVSSKTIYADLKRLETLLEREGLQLVRLPRHGIKIEGTYFQKEKLKNQLTDWKDTTNNKDFQEREKDYLRKLFLETQALVVADLSEDFYLSETSVRRDLDKLEKTILTHGIRLMRANGSLMLEGEETELRNYLRYVLLEGSQNAKSKQNELTFLSTFFLDEKVELLLLFQIII</sequence>
<keyword evidence="5" id="KW-1185">Reference proteome</keyword>
<protein>
    <submittedName>
        <fullName evidence="4">HTH domain protein</fullName>
    </submittedName>
</protein>
<dbReference type="InterPro" id="IPR036390">
    <property type="entry name" value="WH_DNA-bd_sf"/>
</dbReference>
<dbReference type="Proteomes" id="UP000003330">
    <property type="component" value="Unassembled WGS sequence"/>
</dbReference>
<comment type="caution">
    <text evidence="4">The sequence shown here is derived from an EMBL/GenBank/DDBJ whole genome shotgun (WGS) entry which is preliminary data.</text>
</comment>
<evidence type="ECO:0000313" key="4">
    <source>
        <dbReference type="EMBL" id="EHI69284.1"/>
    </source>
</evidence>
<proteinExistence type="predicted"/>
<dbReference type="InterPro" id="IPR050661">
    <property type="entry name" value="BglG_antiterminators"/>
</dbReference>
<dbReference type="InterPro" id="IPR013196">
    <property type="entry name" value="HTH_11"/>
</dbReference>
<dbReference type="PROSITE" id="PS51000">
    <property type="entry name" value="HTH_DEOR_2"/>
    <property type="match status" value="1"/>
</dbReference>
<evidence type="ECO:0000313" key="5">
    <source>
        <dbReference type="Proteomes" id="UP000003330"/>
    </source>
</evidence>
<gene>
    <name evidence="4" type="ORF">STRIC_1940</name>
</gene>
<dbReference type="InterPro" id="IPR001034">
    <property type="entry name" value="DeoR_HTH"/>
</dbReference>
<dbReference type="Pfam" id="PF08279">
    <property type="entry name" value="HTH_11"/>
    <property type="match status" value="1"/>
</dbReference>
<dbReference type="Gene3D" id="1.10.10.10">
    <property type="entry name" value="Winged helix-like DNA-binding domain superfamily/Winged helix DNA-binding domain"/>
    <property type="match status" value="1"/>
</dbReference>
<keyword evidence="2" id="KW-0804">Transcription</keyword>
<feature type="domain" description="HTH deoR-type" evidence="3">
    <location>
        <begin position="90"/>
        <end position="150"/>
    </location>
</feature>
<evidence type="ECO:0000256" key="2">
    <source>
        <dbReference type="ARBA" id="ARBA00023163"/>
    </source>
</evidence>
<dbReference type="PANTHER" id="PTHR30185">
    <property type="entry name" value="CRYPTIC BETA-GLUCOSIDE BGL OPERON ANTITERMINATOR"/>
    <property type="match status" value="1"/>
</dbReference>
<evidence type="ECO:0000259" key="3">
    <source>
        <dbReference type="PROSITE" id="PS51000"/>
    </source>
</evidence>
<keyword evidence="1" id="KW-0805">Transcription regulation</keyword>
<dbReference type="RefSeq" id="WP_008090369.1">
    <property type="nucleotide sequence ID" value="NZ_AEUX02000007.1"/>
</dbReference>
<dbReference type="STRING" id="764299.STRIC_1940"/>
<dbReference type="InterPro" id="IPR036388">
    <property type="entry name" value="WH-like_DNA-bd_sf"/>
</dbReference>
<organism evidence="4 5">
    <name type="scientific">Streptococcus ictaluri 707-05</name>
    <dbReference type="NCBI Taxonomy" id="764299"/>
    <lineage>
        <taxon>Bacteria</taxon>
        <taxon>Bacillati</taxon>
        <taxon>Bacillota</taxon>
        <taxon>Bacilli</taxon>
        <taxon>Lactobacillales</taxon>
        <taxon>Streptococcaceae</taxon>
        <taxon>Streptococcus</taxon>
    </lineage>
</organism>
<dbReference type="Pfam" id="PF05043">
    <property type="entry name" value="Mga"/>
    <property type="match status" value="1"/>
</dbReference>
<evidence type="ECO:0000256" key="1">
    <source>
        <dbReference type="ARBA" id="ARBA00023015"/>
    </source>
</evidence>
<dbReference type="SUPFAM" id="SSF46785">
    <property type="entry name" value="Winged helix' DNA-binding domain"/>
    <property type="match status" value="1"/>
</dbReference>
<name>G5K552_9STRE</name>
<dbReference type="AlphaFoldDB" id="G5K552"/>
<dbReference type="PANTHER" id="PTHR30185:SF12">
    <property type="entry name" value="TRANSCRIPTIONAL REGULATOR MANR"/>
    <property type="match status" value="1"/>
</dbReference>
<dbReference type="GO" id="GO:0003700">
    <property type="term" value="F:DNA-binding transcription factor activity"/>
    <property type="evidence" value="ECO:0007669"/>
    <property type="project" value="InterPro"/>
</dbReference>
<reference evidence="4 5" key="1">
    <citation type="journal article" date="2014" name="Int. J. Syst. Evol. Microbiol.">
        <title>Phylogenomics and the dynamic genome evolution of the genus Streptococcus.</title>
        <authorList>
            <consortium name="The Broad Institute Genome Sequencing Platform"/>
            <person name="Richards V.P."/>
            <person name="Palmer S.R."/>
            <person name="Pavinski Bitar P.D."/>
            <person name="Qin X."/>
            <person name="Weinstock G.M."/>
            <person name="Highlander S.K."/>
            <person name="Town C.D."/>
            <person name="Burne R.A."/>
            <person name="Stanhope M.J."/>
        </authorList>
    </citation>
    <scope>NUCLEOTIDE SEQUENCE [LARGE SCALE GENOMIC DNA]</scope>
    <source>
        <strain evidence="4 5">707-05</strain>
    </source>
</reference>
<accession>G5K552</accession>
<dbReference type="EMBL" id="AEUX02000007">
    <property type="protein sequence ID" value="EHI69284.1"/>
    <property type="molecule type" value="Genomic_DNA"/>
</dbReference>